<accession>A0AB40CBW1</accession>
<feature type="region of interest" description="Disordered" evidence="1">
    <location>
        <begin position="1"/>
        <end position="43"/>
    </location>
</feature>
<sequence length="328" mass="37300">MHRGRGRPRRGPASPPPEPMQEEQKAPYQSDEEVQQEGEPDPVSMTGIMREVMLLLRAQRQQHISGGGRDLPAEFERQAPPQFSGATDPTVADYWISQMERTFRSIQCPDRDKVRLATIMLRDSAARWYENELRLKGESSFRTWKQFKEAFNTKYFPMSQRAQMERQFLNLKQGSLSVGDYESEFDRLSQFASTLVSDESTRSRRFIDGLRAHIRRAIAPFLDKTYTEIVDIAKNLEIIWQETQDQARHEHPRHHHNPRKSQSSGSSSGNTREKCRSQPYSRPPSSSSGSGGRGSSGSVAQDVQCPTCGGRHTRASVGSRGDMLSVWQ</sequence>
<dbReference type="GeneID" id="120274924"/>
<evidence type="ECO:0000313" key="4">
    <source>
        <dbReference type="RefSeq" id="XP_039137396.1"/>
    </source>
</evidence>
<dbReference type="AlphaFoldDB" id="A0AB40CBW1"/>
<dbReference type="PANTHER" id="PTHR33223:SF6">
    <property type="entry name" value="CCHC-TYPE DOMAIN-CONTAINING PROTEIN"/>
    <property type="match status" value="1"/>
</dbReference>
<dbReference type="RefSeq" id="XP_039137396.1">
    <property type="nucleotide sequence ID" value="XM_039281462.1"/>
</dbReference>
<evidence type="ECO:0000259" key="2">
    <source>
        <dbReference type="Pfam" id="PF03732"/>
    </source>
</evidence>
<dbReference type="Proteomes" id="UP001515500">
    <property type="component" value="Chromosome 13"/>
</dbReference>
<dbReference type="Pfam" id="PF03732">
    <property type="entry name" value="Retrotrans_gag"/>
    <property type="match status" value="1"/>
</dbReference>
<dbReference type="PANTHER" id="PTHR33223">
    <property type="entry name" value="CCHC-TYPE DOMAIN-CONTAINING PROTEIN"/>
    <property type="match status" value="1"/>
</dbReference>
<feature type="region of interest" description="Disordered" evidence="1">
    <location>
        <begin position="244"/>
        <end position="328"/>
    </location>
</feature>
<keyword evidence="3" id="KW-1185">Reference proteome</keyword>
<feature type="compositionally biased region" description="Basic residues" evidence="1">
    <location>
        <begin position="1"/>
        <end position="10"/>
    </location>
</feature>
<proteinExistence type="predicted"/>
<evidence type="ECO:0000256" key="1">
    <source>
        <dbReference type="SAM" id="MobiDB-lite"/>
    </source>
</evidence>
<feature type="compositionally biased region" description="Basic residues" evidence="1">
    <location>
        <begin position="250"/>
        <end position="259"/>
    </location>
</feature>
<organism evidence="3 4">
    <name type="scientific">Dioscorea cayennensis subsp. rotundata</name>
    <name type="common">White Guinea yam</name>
    <name type="synonym">Dioscorea rotundata</name>
    <dbReference type="NCBI Taxonomy" id="55577"/>
    <lineage>
        <taxon>Eukaryota</taxon>
        <taxon>Viridiplantae</taxon>
        <taxon>Streptophyta</taxon>
        <taxon>Embryophyta</taxon>
        <taxon>Tracheophyta</taxon>
        <taxon>Spermatophyta</taxon>
        <taxon>Magnoliopsida</taxon>
        <taxon>Liliopsida</taxon>
        <taxon>Dioscoreales</taxon>
        <taxon>Dioscoreaceae</taxon>
        <taxon>Dioscorea</taxon>
    </lineage>
</organism>
<evidence type="ECO:0000313" key="3">
    <source>
        <dbReference type="Proteomes" id="UP001515500"/>
    </source>
</evidence>
<reference evidence="4" key="1">
    <citation type="submission" date="2025-08" db="UniProtKB">
        <authorList>
            <consortium name="RefSeq"/>
        </authorList>
    </citation>
    <scope>IDENTIFICATION</scope>
</reference>
<gene>
    <name evidence="4" type="primary">LOC120274924</name>
</gene>
<protein>
    <submittedName>
        <fullName evidence="4">Uncharacterized protein LOC120274924</fullName>
    </submittedName>
</protein>
<feature type="domain" description="Retrotransposon gag" evidence="2">
    <location>
        <begin position="115"/>
        <end position="211"/>
    </location>
</feature>
<feature type="compositionally biased region" description="Acidic residues" evidence="1">
    <location>
        <begin position="30"/>
        <end position="40"/>
    </location>
</feature>
<dbReference type="InterPro" id="IPR005162">
    <property type="entry name" value="Retrotrans_gag_dom"/>
</dbReference>
<name>A0AB40CBW1_DIOCR</name>